<proteinExistence type="predicted"/>
<dbReference type="Proteomes" id="UP001320706">
    <property type="component" value="Unassembled WGS sequence"/>
</dbReference>
<keyword evidence="2" id="KW-1185">Reference proteome</keyword>
<evidence type="ECO:0000313" key="1">
    <source>
        <dbReference type="EMBL" id="KAK8217539.1"/>
    </source>
</evidence>
<protein>
    <submittedName>
        <fullName evidence="1">Uncharacterized protein</fullName>
    </submittedName>
</protein>
<sequence>MPYPFLLALYSSLAIAAPVKRNPYTYLQPTPNGDSLFELGNHTYLANLQHPKAVLAGECTSAASLVGTNGVPFTAITTNASLITQDLLQSTIASFLGGDDVYSEDFLEGIYLASTAEAPVLDSSALTYLLSFKISQIFLDTKFTTRNISGPLTVTYVEAPECFDLPSGPYVAQISSTSVTFNEVYLLYIDSYRDFLFGAYNSNDGNDTYNALGAFLPRFWDPMIPVPSRIYSWGDDRPLAGERVAIKDLFDIKGLQTSGGSQAWAHITPIANGTAPAVQRIIDLGGVIVGKYKLAQFASGANPWDWQDEHYPFNPRGDGWLTCSASSSGGGCSIAAYDWLDYAIGSDTGSSMRRPAAVSGTYG</sequence>
<dbReference type="EMBL" id="JAMKPW020000005">
    <property type="protein sequence ID" value="KAK8217539.1"/>
    <property type="molecule type" value="Genomic_DNA"/>
</dbReference>
<gene>
    <name evidence="1" type="ORF">M8818_001297</name>
</gene>
<reference evidence="1" key="1">
    <citation type="submission" date="2024-02" db="EMBL/GenBank/DDBJ databases">
        <title>Metagenome Assembled Genome of Zalaria obscura JY119.</title>
        <authorList>
            <person name="Vighnesh L."/>
            <person name="Jagadeeshwari U."/>
            <person name="Venkata Ramana C."/>
            <person name="Sasikala C."/>
        </authorList>
    </citation>
    <scope>NUCLEOTIDE SEQUENCE</scope>
    <source>
        <strain evidence="1">JY119</strain>
    </source>
</reference>
<evidence type="ECO:0000313" key="2">
    <source>
        <dbReference type="Proteomes" id="UP001320706"/>
    </source>
</evidence>
<comment type="caution">
    <text evidence="1">The sequence shown here is derived from an EMBL/GenBank/DDBJ whole genome shotgun (WGS) entry which is preliminary data.</text>
</comment>
<organism evidence="1 2">
    <name type="scientific">Zalaria obscura</name>
    <dbReference type="NCBI Taxonomy" id="2024903"/>
    <lineage>
        <taxon>Eukaryota</taxon>
        <taxon>Fungi</taxon>
        <taxon>Dikarya</taxon>
        <taxon>Ascomycota</taxon>
        <taxon>Pezizomycotina</taxon>
        <taxon>Dothideomycetes</taxon>
        <taxon>Dothideomycetidae</taxon>
        <taxon>Dothideales</taxon>
        <taxon>Zalariaceae</taxon>
        <taxon>Zalaria</taxon>
    </lineage>
</organism>
<name>A0ACC3SL92_9PEZI</name>
<accession>A0ACC3SL92</accession>